<keyword evidence="3" id="KW-1185">Reference proteome</keyword>
<dbReference type="Proteomes" id="UP000530514">
    <property type="component" value="Unassembled WGS sequence"/>
</dbReference>
<protein>
    <submittedName>
        <fullName evidence="2">Uncharacterized protein</fullName>
    </submittedName>
</protein>
<dbReference type="AlphaFoldDB" id="A0A7W1XDD8"/>
<feature type="region of interest" description="Disordered" evidence="1">
    <location>
        <begin position="15"/>
        <end position="43"/>
    </location>
</feature>
<organism evidence="2 3">
    <name type="scientific">Thermoactinomyces daqus</name>
    <dbReference type="NCBI Taxonomy" id="1329516"/>
    <lineage>
        <taxon>Bacteria</taxon>
        <taxon>Bacillati</taxon>
        <taxon>Bacillota</taxon>
        <taxon>Bacilli</taxon>
        <taxon>Bacillales</taxon>
        <taxon>Thermoactinomycetaceae</taxon>
        <taxon>Thermoactinomyces</taxon>
    </lineage>
</organism>
<proteinExistence type="predicted"/>
<evidence type="ECO:0000256" key="1">
    <source>
        <dbReference type="SAM" id="MobiDB-lite"/>
    </source>
</evidence>
<dbReference type="EMBL" id="JACEIP010000045">
    <property type="protein sequence ID" value="MBA4544556.1"/>
    <property type="molecule type" value="Genomic_DNA"/>
</dbReference>
<sequence>MLNFLDDLLRGGDSDRIAENPWGSGQGPSLDLPQGDEKDPLKDCGWLNVKSDF</sequence>
<dbReference type="RefSeq" id="WP_160173927.1">
    <property type="nucleotide sequence ID" value="NZ_JACEIP010000045.1"/>
</dbReference>
<evidence type="ECO:0000313" key="2">
    <source>
        <dbReference type="EMBL" id="MBA4544556.1"/>
    </source>
</evidence>
<accession>A0A7W1XDD8</accession>
<gene>
    <name evidence="2" type="ORF">H1164_17135</name>
</gene>
<evidence type="ECO:0000313" key="3">
    <source>
        <dbReference type="Proteomes" id="UP000530514"/>
    </source>
</evidence>
<comment type="caution">
    <text evidence="2">The sequence shown here is derived from an EMBL/GenBank/DDBJ whole genome shotgun (WGS) entry which is preliminary data.</text>
</comment>
<name>A0A7W1XDD8_9BACL</name>
<reference evidence="2 3" key="1">
    <citation type="submission" date="2020-07" db="EMBL/GenBank/DDBJ databases">
        <authorList>
            <person name="Feng H."/>
        </authorList>
    </citation>
    <scope>NUCLEOTIDE SEQUENCE [LARGE SCALE GENOMIC DNA]</scope>
    <source>
        <strain evidence="3">s-11</strain>
    </source>
</reference>